<dbReference type="Pfam" id="PF01370">
    <property type="entry name" value="Epimerase"/>
    <property type="match status" value="1"/>
</dbReference>
<feature type="non-terminal residue" evidence="3">
    <location>
        <position position="227"/>
    </location>
</feature>
<dbReference type="Gene3D" id="3.40.50.720">
    <property type="entry name" value="NAD(P)-binding Rossmann-like Domain"/>
    <property type="match status" value="1"/>
</dbReference>
<sequence length="227" mass="25572">MSKQRILITGGLGYLGGRIANFLNGFPKTNIILGTRRKFSAIPDWAKSFQITNLNLCDTSSISDAIVNLDTVIHLAGLDEQNSFRDIEAAWKINALGTQSLLSVANDKGIQKFIYFSTFHVYGDCEGTITEETPTQPHHPYASTHRAAEDIVRFYQHYKNINTLTLRLSNAFGCPMDTEINRWALVFNDLCRQAMTSRKMIIKSSGKQYRNFISLHDVCAAIGHFLY</sequence>
<reference evidence="3" key="1">
    <citation type="submission" date="2018-05" db="EMBL/GenBank/DDBJ databases">
        <authorList>
            <person name="Lanie J.A."/>
            <person name="Ng W.-L."/>
            <person name="Kazmierczak K.M."/>
            <person name="Andrzejewski T.M."/>
            <person name="Davidsen T.M."/>
            <person name="Wayne K.J."/>
            <person name="Tettelin H."/>
            <person name="Glass J.I."/>
            <person name="Rusch D."/>
            <person name="Podicherti R."/>
            <person name="Tsui H.-C.T."/>
            <person name="Winkler M.E."/>
        </authorList>
    </citation>
    <scope>NUCLEOTIDE SEQUENCE</scope>
</reference>
<evidence type="ECO:0000256" key="1">
    <source>
        <dbReference type="ARBA" id="ARBA00007637"/>
    </source>
</evidence>
<accession>A0A383CZU9</accession>
<dbReference type="PANTHER" id="PTHR43000">
    <property type="entry name" value="DTDP-D-GLUCOSE 4,6-DEHYDRATASE-RELATED"/>
    <property type="match status" value="1"/>
</dbReference>
<gene>
    <name evidence="3" type="ORF">METZ01_LOCUS490555</name>
</gene>
<dbReference type="InterPro" id="IPR001509">
    <property type="entry name" value="Epimerase_deHydtase"/>
</dbReference>
<comment type="similarity">
    <text evidence="1">Belongs to the NAD(P)-dependent epimerase/dehydratase family.</text>
</comment>
<protein>
    <recommendedName>
        <fullName evidence="2">NAD-dependent epimerase/dehydratase domain-containing protein</fullName>
    </recommendedName>
</protein>
<evidence type="ECO:0000313" key="3">
    <source>
        <dbReference type="EMBL" id="SVE37701.1"/>
    </source>
</evidence>
<dbReference type="CDD" id="cd08946">
    <property type="entry name" value="SDR_e"/>
    <property type="match status" value="1"/>
</dbReference>
<feature type="domain" description="NAD-dependent epimerase/dehydratase" evidence="2">
    <location>
        <begin position="6"/>
        <end position="223"/>
    </location>
</feature>
<proteinExistence type="inferred from homology"/>
<dbReference type="SUPFAM" id="SSF51735">
    <property type="entry name" value="NAD(P)-binding Rossmann-fold domains"/>
    <property type="match status" value="1"/>
</dbReference>
<name>A0A383CZU9_9ZZZZ</name>
<evidence type="ECO:0000259" key="2">
    <source>
        <dbReference type="Pfam" id="PF01370"/>
    </source>
</evidence>
<dbReference type="AlphaFoldDB" id="A0A383CZU9"/>
<dbReference type="EMBL" id="UINC01213088">
    <property type="protein sequence ID" value="SVE37701.1"/>
    <property type="molecule type" value="Genomic_DNA"/>
</dbReference>
<dbReference type="InterPro" id="IPR036291">
    <property type="entry name" value="NAD(P)-bd_dom_sf"/>
</dbReference>
<organism evidence="3">
    <name type="scientific">marine metagenome</name>
    <dbReference type="NCBI Taxonomy" id="408172"/>
    <lineage>
        <taxon>unclassified sequences</taxon>
        <taxon>metagenomes</taxon>
        <taxon>ecological metagenomes</taxon>
    </lineage>
</organism>